<feature type="non-terminal residue" evidence="1">
    <location>
        <position position="115"/>
    </location>
</feature>
<organism evidence="1 2">
    <name type="scientific">Apophysomyces ossiformis</name>
    <dbReference type="NCBI Taxonomy" id="679940"/>
    <lineage>
        <taxon>Eukaryota</taxon>
        <taxon>Fungi</taxon>
        <taxon>Fungi incertae sedis</taxon>
        <taxon>Mucoromycota</taxon>
        <taxon>Mucoromycotina</taxon>
        <taxon>Mucoromycetes</taxon>
        <taxon>Mucorales</taxon>
        <taxon>Mucorineae</taxon>
        <taxon>Mucoraceae</taxon>
        <taxon>Apophysomyces</taxon>
    </lineage>
</organism>
<feature type="non-terminal residue" evidence="1">
    <location>
        <position position="1"/>
    </location>
</feature>
<reference evidence="1" key="1">
    <citation type="submission" date="2020-01" db="EMBL/GenBank/DDBJ databases">
        <title>Genome Sequencing of Three Apophysomyces-Like Fungal Strains Confirms a Novel Fungal Genus in the Mucoromycota with divergent Burkholderia-like Endosymbiotic Bacteria.</title>
        <authorList>
            <person name="Stajich J.E."/>
            <person name="Macias A.M."/>
            <person name="Carter-House D."/>
            <person name="Lovett B."/>
            <person name="Kasson L.R."/>
            <person name="Berry K."/>
            <person name="Grigoriev I."/>
            <person name="Chang Y."/>
            <person name="Spatafora J."/>
            <person name="Kasson M.T."/>
        </authorList>
    </citation>
    <scope>NUCLEOTIDE SEQUENCE</scope>
    <source>
        <strain evidence="1">NRRL A-21654</strain>
    </source>
</reference>
<dbReference type="EMBL" id="JABAYA010000685">
    <property type="protein sequence ID" value="KAF7720479.1"/>
    <property type="molecule type" value="Genomic_DNA"/>
</dbReference>
<keyword evidence="2" id="KW-1185">Reference proteome</keyword>
<comment type="caution">
    <text evidence="1">The sequence shown here is derived from an EMBL/GenBank/DDBJ whole genome shotgun (WGS) entry which is preliminary data.</text>
</comment>
<dbReference type="OrthoDB" id="2283943at2759"/>
<evidence type="ECO:0000313" key="1">
    <source>
        <dbReference type="EMBL" id="KAF7720479.1"/>
    </source>
</evidence>
<evidence type="ECO:0000313" key="2">
    <source>
        <dbReference type="Proteomes" id="UP000605846"/>
    </source>
</evidence>
<sequence>DTTLLADAILDDGVNAILLNTVEPYSRDSLTDAHYDRRLSNSPSSFPDRKKLVLGTRSCNMLVTSSMRLDIRSVNLGLSTTHFLPSRNTRVFLDKESIDAVSLMLISDNLVSAQT</sequence>
<gene>
    <name evidence="1" type="ORF">EC973_008187</name>
</gene>
<proteinExistence type="predicted"/>
<dbReference type="Proteomes" id="UP000605846">
    <property type="component" value="Unassembled WGS sequence"/>
</dbReference>
<accession>A0A8H7BDZ3</accession>
<protein>
    <submittedName>
        <fullName evidence="1">Uncharacterized protein</fullName>
    </submittedName>
</protein>
<name>A0A8H7BDZ3_9FUNG</name>
<dbReference type="AlphaFoldDB" id="A0A8H7BDZ3"/>